<evidence type="ECO:0000313" key="2">
    <source>
        <dbReference type="Proteomes" id="UP000763557"/>
    </source>
</evidence>
<name>A0ABX2F7G8_9PSEU</name>
<protein>
    <submittedName>
        <fullName evidence="1">Uncharacterized protein</fullName>
    </submittedName>
</protein>
<proteinExistence type="predicted"/>
<sequence length="66" mass="7251">MDSTRGTGTDLPLTRGGTICQTTGYYYPNNQVHAEECVRAGTPFGGDPSWVWHLVRACDCHPPIDQ</sequence>
<dbReference type="EMBL" id="JAAATY010000011">
    <property type="protein sequence ID" value="NRN66763.1"/>
    <property type="molecule type" value="Genomic_DNA"/>
</dbReference>
<gene>
    <name evidence="1" type="ORF">GC106_39910</name>
</gene>
<organism evidence="1 2">
    <name type="scientific">Kibdelosporangium persicum</name>
    <dbReference type="NCBI Taxonomy" id="2698649"/>
    <lineage>
        <taxon>Bacteria</taxon>
        <taxon>Bacillati</taxon>
        <taxon>Actinomycetota</taxon>
        <taxon>Actinomycetes</taxon>
        <taxon>Pseudonocardiales</taxon>
        <taxon>Pseudonocardiaceae</taxon>
        <taxon>Kibdelosporangium</taxon>
    </lineage>
</organism>
<accession>A0ABX2F7G8</accession>
<keyword evidence="2" id="KW-1185">Reference proteome</keyword>
<dbReference type="RefSeq" id="WP_173133351.1">
    <property type="nucleotide sequence ID" value="NZ_CBCSGW010000063.1"/>
</dbReference>
<dbReference type="Proteomes" id="UP000763557">
    <property type="component" value="Unassembled WGS sequence"/>
</dbReference>
<comment type="caution">
    <text evidence="1">The sequence shown here is derived from an EMBL/GenBank/DDBJ whole genome shotgun (WGS) entry which is preliminary data.</text>
</comment>
<evidence type="ECO:0000313" key="1">
    <source>
        <dbReference type="EMBL" id="NRN66763.1"/>
    </source>
</evidence>
<reference evidence="1 2" key="1">
    <citation type="submission" date="2020-01" db="EMBL/GenBank/DDBJ databases">
        <title>Kibdelosporangium persica a novel Actinomycetes from a hot desert in Iran.</title>
        <authorList>
            <person name="Safaei N."/>
            <person name="Zaburannyi N."/>
            <person name="Mueller R."/>
            <person name="Wink J."/>
        </authorList>
    </citation>
    <scope>NUCLEOTIDE SEQUENCE [LARGE SCALE GENOMIC DNA]</scope>
    <source>
        <strain evidence="1 2">4NS15</strain>
    </source>
</reference>